<reference evidence="5 6" key="1">
    <citation type="journal article" date="2018" name="Nat. Biotechnol.">
        <title>A standardized bacterial taxonomy based on genome phylogeny substantially revises the tree of life.</title>
        <authorList>
            <person name="Parks D.H."/>
            <person name="Chuvochina M."/>
            <person name="Waite D.W."/>
            <person name="Rinke C."/>
            <person name="Skarshewski A."/>
            <person name="Chaumeil P.A."/>
            <person name="Hugenholtz P."/>
        </authorList>
    </citation>
    <scope>NUCLEOTIDE SEQUENCE [LARGE SCALE GENOMIC DNA]</scope>
    <source>
        <strain evidence="5">UBA9158</strain>
    </source>
</reference>
<dbReference type="InterPro" id="IPR009057">
    <property type="entry name" value="Homeodomain-like_sf"/>
</dbReference>
<feature type="domain" description="Tetracycline repressor TetR C-terminal" evidence="4">
    <location>
        <begin position="79"/>
        <end position="194"/>
    </location>
</feature>
<evidence type="ECO:0000256" key="2">
    <source>
        <dbReference type="ARBA" id="ARBA00023163"/>
    </source>
</evidence>
<accession>A0A3C1KL36</accession>
<evidence type="ECO:0000313" key="6">
    <source>
        <dbReference type="Proteomes" id="UP000259273"/>
    </source>
</evidence>
<keyword evidence="1" id="KW-0805">Transcription regulation</keyword>
<dbReference type="Gene3D" id="1.10.357.10">
    <property type="entry name" value="Tetracycline Repressor, domain 2"/>
    <property type="match status" value="1"/>
</dbReference>
<evidence type="ECO:0000256" key="1">
    <source>
        <dbReference type="ARBA" id="ARBA00023015"/>
    </source>
</evidence>
<dbReference type="SUPFAM" id="SSF46689">
    <property type="entry name" value="Homeodomain-like"/>
    <property type="match status" value="1"/>
</dbReference>
<proteinExistence type="predicted"/>
<dbReference type="GO" id="GO:0045892">
    <property type="term" value="P:negative regulation of DNA-templated transcription"/>
    <property type="evidence" value="ECO:0007669"/>
    <property type="project" value="InterPro"/>
</dbReference>
<protein>
    <recommendedName>
        <fullName evidence="4">Tetracycline repressor TetR C-terminal domain-containing protein</fullName>
    </recommendedName>
</protein>
<evidence type="ECO:0000256" key="3">
    <source>
        <dbReference type="SAM" id="MobiDB-lite"/>
    </source>
</evidence>
<dbReference type="InterPro" id="IPR036271">
    <property type="entry name" value="Tet_transcr_reg_TetR-rel_C_sf"/>
</dbReference>
<dbReference type="Pfam" id="PF02909">
    <property type="entry name" value="TetR_C_1"/>
    <property type="match status" value="1"/>
</dbReference>
<evidence type="ECO:0000259" key="4">
    <source>
        <dbReference type="Pfam" id="PF02909"/>
    </source>
</evidence>
<comment type="caution">
    <text evidence="5">The sequence shown here is derived from an EMBL/GenBank/DDBJ whole genome shotgun (WGS) entry which is preliminary data.</text>
</comment>
<dbReference type="InterPro" id="IPR004111">
    <property type="entry name" value="Repressor_TetR_C"/>
</dbReference>
<dbReference type="STRING" id="1121937.GCA_000423125_00645"/>
<dbReference type="AlphaFoldDB" id="A0A3C1KL36"/>
<gene>
    <name evidence="5" type="ORF">DCP75_05080</name>
</gene>
<feature type="region of interest" description="Disordered" evidence="3">
    <location>
        <begin position="211"/>
        <end position="232"/>
    </location>
</feature>
<organism evidence="5 6">
    <name type="scientific">Haliea salexigens</name>
    <dbReference type="NCBI Taxonomy" id="287487"/>
    <lineage>
        <taxon>Bacteria</taxon>
        <taxon>Pseudomonadati</taxon>
        <taxon>Pseudomonadota</taxon>
        <taxon>Gammaproteobacteria</taxon>
        <taxon>Cellvibrionales</taxon>
        <taxon>Halieaceae</taxon>
        <taxon>Haliea</taxon>
    </lineage>
</organism>
<keyword evidence="2" id="KW-0804">Transcription</keyword>
<dbReference type="EMBL" id="DMND01000073">
    <property type="protein sequence ID" value="HAN27084.1"/>
    <property type="molecule type" value="Genomic_DNA"/>
</dbReference>
<dbReference type="Proteomes" id="UP000259273">
    <property type="component" value="Unassembled WGS sequence"/>
</dbReference>
<dbReference type="Gene3D" id="1.10.10.60">
    <property type="entry name" value="Homeodomain-like"/>
    <property type="match status" value="1"/>
</dbReference>
<evidence type="ECO:0000313" key="5">
    <source>
        <dbReference type="EMBL" id="HAN27084.1"/>
    </source>
</evidence>
<dbReference type="SUPFAM" id="SSF48498">
    <property type="entry name" value="Tetracyclin repressor-like, C-terminal domain"/>
    <property type="match status" value="1"/>
</dbReference>
<name>A0A3C1KL36_9GAMM</name>
<sequence length="232" mass="25393">MNASPRNASSPRRGRPRSLTLEAIVDTACAIAPGNLDMATVARHLKVGVATLYGYVEGREHLLRLVTERKGQLQPIIDRGQSWQDILREHARSTCQTALDWPELISQIMQGGVFGDIEARYLEQLITVLGRRGFSPGRALELYYSVNQLALGAALSGNYLRAAARAGGHQTLLNQFLASQPAHSLPQLQQALAENPLPQVLGDFKPALEHLLDSSQPDNPAGPKRSPNPRRK</sequence>